<comment type="similarity">
    <text evidence="1">Belongs to the BicC family.</text>
</comment>
<dbReference type="Pfam" id="PF00013">
    <property type="entry name" value="KH_1"/>
    <property type="match status" value="1"/>
</dbReference>
<keyword evidence="3" id="KW-0694">RNA-binding</keyword>
<name>A0A915DCA8_9BILA</name>
<dbReference type="GO" id="GO:0003723">
    <property type="term" value="F:RNA binding"/>
    <property type="evidence" value="ECO:0007669"/>
    <property type="project" value="UniProtKB-UniRule"/>
</dbReference>
<evidence type="ECO:0000313" key="7">
    <source>
        <dbReference type="WBParaSite" id="jg18363"/>
    </source>
</evidence>
<dbReference type="InterPro" id="IPR047549">
    <property type="entry name" value="BICC1_KH-I_rpt1"/>
</dbReference>
<dbReference type="Pfam" id="PF24234">
    <property type="entry name" value="KH_BICC1_1st"/>
    <property type="match status" value="1"/>
</dbReference>
<dbReference type="SMART" id="SM00454">
    <property type="entry name" value="SAM"/>
    <property type="match status" value="1"/>
</dbReference>
<evidence type="ECO:0000256" key="3">
    <source>
        <dbReference type="PROSITE-ProRule" id="PRU00117"/>
    </source>
</evidence>
<evidence type="ECO:0000256" key="1">
    <source>
        <dbReference type="ARBA" id="ARBA00007662"/>
    </source>
</evidence>
<dbReference type="Gene3D" id="1.10.150.50">
    <property type="entry name" value="Transcription Factor, Ets-1"/>
    <property type="match status" value="1"/>
</dbReference>
<evidence type="ECO:0000259" key="5">
    <source>
        <dbReference type="PROSITE" id="PS50105"/>
    </source>
</evidence>
<dbReference type="PANTHER" id="PTHR10627">
    <property type="entry name" value="SCP160"/>
    <property type="match status" value="1"/>
</dbReference>
<dbReference type="InterPro" id="IPR001660">
    <property type="entry name" value="SAM"/>
</dbReference>
<dbReference type="InterPro" id="IPR047554">
    <property type="entry name" value="BICC1_KH-I_rpt2"/>
</dbReference>
<proteinExistence type="inferred from homology"/>
<evidence type="ECO:0000256" key="2">
    <source>
        <dbReference type="ARBA" id="ARBA00022737"/>
    </source>
</evidence>
<dbReference type="Pfam" id="PF00536">
    <property type="entry name" value="SAM_1"/>
    <property type="match status" value="1"/>
</dbReference>
<dbReference type="InterPro" id="IPR013761">
    <property type="entry name" value="SAM/pointed_sf"/>
</dbReference>
<evidence type="ECO:0000313" key="6">
    <source>
        <dbReference type="Proteomes" id="UP000887574"/>
    </source>
</evidence>
<feature type="domain" description="SAM" evidence="5">
    <location>
        <begin position="733"/>
        <end position="787"/>
    </location>
</feature>
<dbReference type="SUPFAM" id="SSF54791">
    <property type="entry name" value="Eukaryotic type KH-domain (KH-domain type I)"/>
    <property type="match status" value="1"/>
</dbReference>
<dbReference type="WBParaSite" id="jg18363">
    <property type="protein sequence ID" value="jg18363"/>
    <property type="gene ID" value="jg18363"/>
</dbReference>
<feature type="region of interest" description="Disordered" evidence="4">
    <location>
        <begin position="631"/>
        <end position="653"/>
    </location>
</feature>
<dbReference type="PROSITE" id="PS50105">
    <property type="entry name" value="SAM_DOMAIN"/>
    <property type="match status" value="1"/>
</dbReference>
<dbReference type="PANTHER" id="PTHR10627:SF69">
    <property type="entry name" value="PROTEIN BICAUDAL C"/>
    <property type="match status" value="1"/>
</dbReference>
<dbReference type="InterPro" id="IPR004087">
    <property type="entry name" value="KH_dom"/>
</dbReference>
<evidence type="ECO:0000256" key="4">
    <source>
        <dbReference type="SAM" id="MobiDB-lite"/>
    </source>
</evidence>
<feature type="compositionally biased region" description="Basic and acidic residues" evidence="4">
    <location>
        <begin position="631"/>
        <end position="644"/>
    </location>
</feature>
<dbReference type="PROSITE" id="PS50084">
    <property type="entry name" value="KH_TYPE_1"/>
    <property type="match status" value="1"/>
</dbReference>
<dbReference type="SMART" id="SM00322">
    <property type="entry name" value="KH"/>
    <property type="match status" value="1"/>
</dbReference>
<dbReference type="AlphaFoldDB" id="A0A915DCA8"/>
<dbReference type="SUPFAM" id="SSF47769">
    <property type="entry name" value="SAM/Pointed domain"/>
    <property type="match status" value="1"/>
</dbReference>
<keyword evidence="6" id="KW-1185">Reference proteome</keyword>
<keyword evidence="2" id="KW-0677">Repeat</keyword>
<accession>A0A915DCA8</accession>
<dbReference type="Gene3D" id="3.30.310.270">
    <property type="match status" value="1"/>
</dbReference>
<protein>
    <submittedName>
        <fullName evidence="7">SAM domain-containing protein</fullName>
    </submittedName>
</protein>
<reference evidence="7" key="1">
    <citation type="submission" date="2022-11" db="UniProtKB">
        <authorList>
            <consortium name="WormBaseParasite"/>
        </authorList>
    </citation>
    <scope>IDENTIFICATION</scope>
</reference>
<sequence length="795" mass="89712">MLRINSFNWGGCNQSPIFGWTSSFDFLKLHLRLIKVSYAKREQHGRALLLFCIIPGIVEERVQVDRKALETMISEKSEYASSSDSSKANELFEKVEKILGVEKVCWPTKLKIGAKTKKDPFVKIFGTEDGVRLAKAMIVANFKSNKDRITLKMEINHSEHSFIIGRGGKNTRQIMQDTTCHIHFPDCNKKDESIRNDQVSIAGSIAQVEKARAKLRLTSPIIMLLSIPRGCIRSSLDISSMLQHPFSLTNRLEIIDVSIHLSYNPLSNSLEILFKSCSEHESNLVDAVARMCSLLGVYPNETACHLNFNLRPELLHLDYGLLSQNTISWIAVRTNTQIHFTQQQGFAATFLSIVGSPRGLLMSRRFLIGLLPVVLQFKHTGSENDFKSFCLKTMENELEIRINEKCKILSSQQNTVEKRAYIARNQILQLSEADVPSPEEYSCINNLILINQHIIKPPPYIERPQTLKSYSENTDKCETIYSKDAQIPAIPSHAAPNSPDPNESPIAASLLASAKNINTEKGDFWKAPGVERQFGLNRDKMLLKASKAIYTIKPETTNTEDRQPTDFWSGYGFSNSLPAEILKIGLSKNIWAIDDQDIANANSTNCKQPSLVQKQEPKLAKSRPIIGRSFSDFDRNRSHSEREISLSSSSPMNAPLASVKEEDEFHDVISVKFQPTKKTTFLFDKDYENNFTSNEPLKKHNFAASTSFFEPSTTFPGDIVWDIRVFHDPSIVLTQVGCKEYLPQFREQEIDMQAFLLLDEANLKDIGVSTIGARKKIFNAILRLRESAKKSGNVI</sequence>
<dbReference type="Proteomes" id="UP000887574">
    <property type="component" value="Unplaced"/>
</dbReference>
<organism evidence="6 7">
    <name type="scientific">Ditylenchus dipsaci</name>
    <dbReference type="NCBI Taxonomy" id="166011"/>
    <lineage>
        <taxon>Eukaryota</taxon>
        <taxon>Metazoa</taxon>
        <taxon>Ecdysozoa</taxon>
        <taxon>Nematoda</taxon>
        <taxon>Chromadorea</taxon>
        <taxon>Rhabditida</taxon>
        <taxon>Tylenchina</taxon>
        <taxon>Tylenchomorpha</taxon>
        <taxon>Sphaerularioidea</taxon>
        <taxon>Anguinidae</taxon>
        <taxon>Anguininae</taxon>
        <taxon>Ditylenchus</taxon>
    </lineage>
</organism>
<dbReference type="GO" id="GO:0005737">
    <property type="term" value="C:cytoplasm"/>
    <property type="evidence" value="ECO:0007669"/>
    <property type="project" value="TreeGrafter"/>
</dbReference>
<dbReference type="InterPro" id="IPR036612">
    <property type="entry name" value="KH_dom_type_1_sf"/>
</dbReference>
<dbReference type="CDD" id="cd22421">
    <property type="entry name" value="KH-I_BICC1_rpt2"/>
    <property type="match status" value="1"/>
</dbReference>
<dbReference type="InterPro" id="IPR004088">
    <property type="entry name" value="KH_dom_type_1"/>
</dbReference>